<gene>
    <name evidence="1" type="ORF">LCPAC401_03070</name>
</gene>
<organism evidence="1">
    <name type="scientific">Pithovirus LCPAC401</name>
    <dbReference type="NCBI Taxonomy" id="2506595"/>
    <lineage>
        <taxon>Viruses</taxon>
        <taxon>Pithoviruses</taxon>
    </lineage>
</organism>
<accession>A0A481ZC57</accession>
<evidence type="ECO:0000313" key="1">
    <source>
        <dbReference type="EMBL" id="QBK92669.1"/>
    </source>
</evidence>
<dbReference type="EMBL" id="MK500579">
    <property type="protein sequence ID" value="QBK92669.1"/>
    <property type="molecule type" value="Genomic_DNA"/>
</dbReference>
<sequence length="54" mass="6316">MNNEEGSIENIIRQMGKERMKLTQAKIEIIKHVKQEITKVVKESRIKVRKIDPG</sequence>
<protein>
    <submittedName>
        <fullName evidence="1">Uncharacterized protein</fullName>
    </submittedName>
</protein>
<name>A0A481ZC57_9VIRU</name>
<reference evidence="1" key="1">
    <citation type="journal article" date="2019" name="MBio">
        <title>Virus Genomes from Deep Sea Sediments Expand the Ocean Megavirome and Support Independent Origins of Viral Gigantism.</title>
        <authorList>
            <person name="Backstrom D."/>
            <person name="Yutin N."/>
            <person name="Jorgensen S.L."/>
            <person name="Dharamshi J."/>
            <person name="Homa F."/>
            <person name="Zaremba-Niedwiedzka K."/>
            <person name="Spang A."/>
            <person name="Wolf Y.I."/>
            <person name="Koonin E.V."/>
            <person name="Ettema T.J."/>
        </authorList>
    </citation>
    <scope>NUCLEOTIDE SEQUENCE</scope>
</reference>
<proteinExistence type="predicted"/>